<dbReference type="InterPro" id="IPR035437">
    <property type="entry name" value="SNase_OB-fold_sf"/>
</dbReference>
<dbReference type="InterPro" id="IPR002071">
    <property type="entry name" value="Thermonucl_AS"/>
</dbReference>
<dbReference type="Pfam" id="PF05901">
    <property type="entry name" value="Excalibur"/>
    <property type="match status" value="1"/>
</dbReference>
<reference evidence="6 7" key="1">
    <citation type="submission" date="2018-06" db="EMBL/GenBank/DDBJ databases">
        <title>OYT1 Genome Sequencing.</title>
        <authorList>
            <person name="Kato S."/>
            <person name="Itoh T."/>
            <person name="Ohkuma M."/>
        </authorList>
    </citation>
    <scope>NUCLEOTIDE SEQUENCE [LARGE SCALE GENOMIC DNA]</scope>
    <source>
        <strain evidence="6 7">OYT1</strain>
    </source>
</reference>
<protein>
    <submittedName>
        <fullName evidence="6">Thermonuclease</fullName>
    </submittedName>
</protein>
<feature type="chain" id="PRO_5017305729" evidence="4">
    <location>
        <begin position="27"/>
        <end position="227"/>
    </location>
</feature>
<evidence type="ECO:0000256" key="1">
    <source>
        <dbReference type="ARBA" id="ARBA00022722"/>
    </source>
</evidence>
<dbReference type="SUPFAM" id="SSF50199">
    <property type="entry name" value="Staphylococcal nuclease"/>
    <property type="match status" value="1"/>
</dbReference>
<dbReference type="Pfam" id="PF00565">
    <property type="entry name" value="SNase"/>
    <property type="match status" value="1"/>
</dbReference>
<dbReference type="GO" id="GO:0016787">
    <property type="term" value="F:hydrolase activity"/>
    <property type="evidence" value="ECO:0007669"/>
    <property type="project" value="UniProtKB-KW"/>
</dbReference>
<accession>A0A2Z6GAI5</accession>
<keyword evidence="4" id="KW-0732">Signal</keyword>
<keyword evidence="3" id="KW-0378">Hydrolase</keyword>
<dbReference type="AlphaFoldDB" id="A0A2Z6GAI5"/>
<dbReference type="EMBL" id="AP018738">
    <property type="protein sequence ID" value="BBE50305.1"/>
    <property type="molecule type" value="Genomic_DNA"/>
</dbReference>
<keyword evidence="7" id="KW-1185">Reference proteome</keyword>
<evidence type="ECO:0000256" key="3">
    <source>
        <dbReference type="ARBA" id="ARBA00022801"/>
    </source>
</evidence>
<organism evidence="6 7">
    <name type="scientific">Ferriphaselus amnicola</name>
    <dbReference type="NCBI Taxonomy" id="1188319"/>
    <lineage>
        <taxon>Bacteria</taxon>
        <taxon>Pseudomonadati</taxon>
        <taxon>Pseudomonadota</taxon>
        <taxon>Betaproteobacteria</taxon>
        <taxon>Nitrosomonadales</taxon>
        <taxon>Gallionellaceae</taxon>
        <taxon>Ferriphaselus</taxon>
    </lineage>
</organism>
<sequence>MRSLRLIRPFYIVLLGCGFCFSTAQADTFTAKVIAVLDGDTVLIAKSGRRPLKVRLAEIDAPEKSQPFGMRSRQALVDQVLNREVLVETVATDKYGRWVAQLLLNGRSVNQQQVSSGMAWEHSYFHRNKDYITLQREAQQARRGLWSQLAPTAPWEWRKAQSEIGRLPPKAEGGANDFTCGSKHRCIQMHSCDEAHFYLSHCGLSTLDKDGDGIPCPTLCLPANLHH</sequence>
<name>A0A2Z6GAI5_9PROT</name>
<dbReference type="KEGG" id="fam:OYT1_ch0739"/>
<dbReference type="PANTHER" id="PTHR12302:SF3">
    <property type="entry name" value="SERINE_THREONINE-PROTEIN KINASE 31"/>
    <property type="match status" value="1"/>
</dbReference>
<dbReference type="PANTHER" id="PTHR12302">
    <property type="entry name" value="EBNA2 BINDING PROTEIN P100"/>
    <property type="match status" value="1"/>
</dbReference>
<dbReference type="GO" id="GO:0004519">
    <property type="term" value="F:endonuclease activity"/>
    <property type="evidence" value="ECO:0007669"/>
    <property type="project" value="UniProtKB-KW"/>
</dbReference>
<dbReference type="PROSITE" id="PS01123">
    <property type="entry name" value="TNASE_1"/>
    <property type="match status" value="1"/>
</dbReference>
<feature type="domain" description="TNase-like" evidence="5">
    <location>
        <begin position="27"/>
        <end position="148"/>
    </location>
</feature>
<proteinExistence type="predicted"/>
<dbReference type="InterPro" id="IPR016071">
    <property type="entry name" value="Staphylococal_nuclease_OB-fold"/>
</dbReference>
<dbReference type="InterPro" id="IPR008613">
    <property type="entry name" value="Excalibur_Ca-bd_domain"/>
</dbReference>
<dbReference type="OrthoDB" id="9805504at2"/>
<feature type="signal peptide" evidence="4">
    <location>
        <begin position="1"/>
        <end position="26"/>
    </location>
</feature>
<keyword evidence="1" id="KW-0540">Nuclease</keyword>
<evidence type="ECO:0000256" key="2">
    <source>
        <dbReference type="ARBA" id="ARBA00022759"/>
    </source>
</evidence>
<dbReference type="PROSITE" id="PS50830">
    <property type="entry name" value="TNASE_3"/>
    <property type="match status" value="1"/>
</dbReference>
<evidence type="ECO:0000259" key="5">
    <source>
        <dbReference type="PROSITE" id="PS50830"/>
    </source>
</evidence>
<evidence type="ECO:0000313" key="7">
    <source>
        <dbReference type="Proteomes" id="UP000033070"/>
    </source>
</evidence>
<dbReference type="STRING" id="1188319.OYT1_00012"/>
<gene>
    <name evidence="6" type="ORF">OYT1_ch0739</name>
</gene>
<evidence type="ECO:0000313" key="6">
    <source>
        <dbReference type="EMBL" id="BBE50305.1"/>
    </source>
</evidence>
<dbReference type="GO" id="GO:0003676">
    <property type="term" value="F:nucleic acid binding"/>
    <property type="evidence" value="ECO:0007669"/>
    <property type="project" value="InterPro"/>
</dbReference>
<dbReference type="SMART" id="SM00318">
    <property type="entry name" value="SNc"/>
    <property type="match status" value="1"/>
</dbReference>
<dbReference type="RefSeq" id="WP_062625294.1">
    <property type="nucleotide sequence ID" value="NZ_AP018738.1"/>
</dbReference>
<evidence type="ECO:0000256" key="4">
    <source>
        <dbReference type="SAM" id="SignalP"/>
    </source>
</evidence>
<dbReference type="Proteomes" id="UP000033070">
    <property type="component" value="Chromosome"/>
</dbReference>
<keyword evidence="2" id="KW-0255">Endonuclease</keyword>
<dbReference type="Gene3D" id="2.40.50.90">
    <property type="match status" value="1"/>
</dbReference>